<dbReference type="PRINTS" id="PR01475">
    <property type="entry name" value="PARKIN"/>
</dbReference>
<dbReference type="PANTHER" id="PTHR11685">
    <property type="entry name" value="RBR FAMILY RING FINGER AND IBR DOMAIN-CONTAINING"/>
    <property type="match status" value="1"/>
</dbReference>
<dbReference type="Pfam" id="PF22605">
    <property type="entry name" value="IBR_2"/>
    <property type="match status" value="1"/>
</dbReference>
<dbReference type="InterPro" id="IPR017907">
    <property type="entry name" value="Znf_RING_CS"/>
</dbReference>
<keyword evidence="8 9" id="KW-0862">Zinc</keyword>
<dbReference type="Gene3D" id="1.20.120.1750">
    <property type="match status" value="1"/>
</dbReference>
<dbReference type="PROSITE" id="PS00518">
    <property type="entry name" value="ZF_RING_1"/>
    <property type="match status" value="1"/>
</dbReference>
<dbReference type="AlphaFoldDB" id="W6NMX9"/>
<dbReference type="GO" id="GO:0008270">
    <property type="term" value="F:zinc ion binding"/>
    <property type="evidence" value="ECO:0007669"/>
    <property type="project" value="UniProtKB-KW"/>
</dbReference>
<dbReference type="GO" id="GO:0000151">
    <property type="term" value="C:ubiquitin ligase complex"/>
    <property type="evidence" value="ECO:0007669"/>
    <property type="project" value="UniProtKB-UniRule"/>
</dbReference>
<feature type="active site" evidence="10">
    <location>
        <position position="383"/>
    </location>
</feature>
<keyword evidence="3" id="KW-0808">Transferase</keyword>
<evidence type="ECO:0000256" key="1">
    <source>
        <dbReference type="ARBA" id="ARBA00001798"/>
    </source>
</evidence>
<dbReference type="GO" id="GO:0016567">
    <property type="term" value="P:protein ubiquitination"/>
    <property type="evidence" value="ECO:0007669"/>
    <property type="project" value="UniProtKB-UniRule"/>
</dbReference>
<evidence type="ECO:0000256" key="6">
    <source>
        <dbReference type="ARBA" id="ARBA00022771"/>
    </source>
</evidence>
<organism evidence="12">
    <name type="scientific">Haemonchus contortus</name>
    <name type="common">Barber pole worm</name>
    <dbReference type="NCBI Taxonomy" id="6289"/>
    <lineage>
        <taxon>Eukaryota</taxon>
        <taxon>Metazoa</taxon>
        <taxon>Ecdysozoa</taxon>
        <taxon>Nematoda</taxon>
        <taxon>Chromadorea</taxon>
        <taxon>Rhabditida</taxon>
        <taxon>Rhabditina</taxon>
        <taxon>Rhabditomorpha</taxon>
        <taxon>Strongyloidea</taxon>
        <taxon>Trichostrongylidae</taxon>
        <taxon>Haemonchus</taxon>
    </lineage>
</organism>
<evidence type="ECO:0000256" key="8">
    <source>
        <dbReference type="ARBA" id="ARBA00022833"/>
    </source>
</evidence>
<keyword evidence="4 9" id="KW-0479">Metal-binding</keyword>
<dbReference type="PIRSF" id="PIRSF037880">
    <property type="entry name" value="Parkin"/>
    <property type="match status" value="1"/>
</dbReference>
<evidence type="ECO:0000259" key="11">
    <source>
        <dbReference type="PROSITE" id="PS51873"/>
    </source>
</evidence>
<dbReference type="GO" id="GO:0005739">
    <property type="term" value="C:mitochondrion"/>
    <property type="evidence" value="ECO:0007669"/>
    <property type="project" value="UniProtKB-SubCell"/>
</dbReference>
<keyword evidence="6" id="KW-0863">Zinc-finger</keyword>
<dbReference type="InterPro" id="IPR041170">
    <property type="entry name" value="Znf-RING_14"/>
</dbReference>
<accession>W6NMX9</accession>
<keyword evidence="9" id="KW-0072">Autophagy</keyword>
<sequence length="414" mass="46487">METVTLRLRRLKLSDDGSNLSMLTYAVVCSGTWSAFTSSAAGHECAGFVRNLSMPDGGIASEKISTKTGISPDLLKVVLCGRALERTTFLKDLLLGPTTSLIAFIENRPSPSSPATDAKGDTPLVRNTPEIGSFYVWCKNCHDVKRAKLRVHCSACKSSAVLVKKEPSCWRDVMKSRQIEVNCADCNEASYAVFYFKCITCNEKGAVLSHIRGNWEHAECSVCMDEHTTYLFDFGCHHLVCRQCLHECLAFALKESRFVFRPPYGYTITCPYPGCERCVTDMHHFRILGDEKYQLYQKIAAEKLMLLSSGVFCPYPDCNSSFFWETEDDDGKTSCPDCLRLFCRLCKSADCICGVEDPTTITIQATTKKCPGCRVNTERNEGCTHIHCTNCGMDWCFICVAPWTEDCQWNHWFD</sequence>
<dbReference type="InterPro" id="IPR003977">
    <property type="entry name" value="Parkin"/>
</dbReference>
<dbReference type="UniPathway" id="UPA00143"/>
<comment type="function">
    <text evidence="9">Functions within a multiprotein E3 ubiquitin ligase complex, catalyzing the covalent attachment of ubiquitin moieties onto substrate proteins.</text>
</comment>
<gene>
    <name evidence="12" type="ORF">HCOI_00096500</name>
</gene>
<dbReference type="EC" id="2.3.2.31" evidence="9"/>
<feature type="domain" description="RING-type" evidence="11">
    <location>
        <begin position="216"/>
        <end position="414"/>
    </location>
</feature>
<dbReference type="GO" id="GO:0005829">
    <property type="term" value="C:cytosol"/>
    <property type="evidence" value="ECO:0007669"/>
    <property type="project" value="InterPro"/>
</dbReference>
<dbReference type="EMBL" id="CAVP010051548">
    <property type="protein sequence ID" value="CDL93637.1"/>
    <property type="molecule type" value="Genomic_DNA"/>
</dbReference>
<evidence type="ECO:0000256" key="4">
    <source>
        <dbReference type="ARBA" id="ARBA00022723"/>
    </source>
</evidence>
<dbReference type="InterPro" id="IPR054694">
    <property type="entry name" value="Parkin-like_IBR"/>
</dbReference>
<keyword evidence="9" id="KW-0496">Mitochondrion</keyword>
<dbReference type="InterPro" id="IPR041565">
    <property type="entry name" value="Parkin_Znf-RING"/>
</dbReference>
<reference evidence="12" key="1">
    <citation type="submission" date="2013-03" db="EMBL/GenBank/DDBJ databases">
        <authorList>
            <person name="Aslett M."/>
        </authorList>
    </citation>
    <scope>NUCLEOTIDE SEQUENCE [LARGE SCALE GENOMIC DNA]</scope>
    <source>
        <strain evidence="12">ISE/inbred ISE</strain>
    </source>
</reference>
<evidence type="ECO:0000256" key="7">
    <source>
        <dbReference type="ARBA" id="ARBA00022786"/>
    </source>
</evidence>
<comment type="catalytic activity">
    <reaction evidence="1 9">
        <text>[E2 ubiquitin-conjugating enzyme]-S-ubiquitinyl-L-cysteine + [acceptor protein]-L-lysine = [E2 ubiquitin-conjugating enzyme]-L-cysteine + [acceptor protein]-N(6)-ubiquitinyl-L-lysine.</text>
        <dbReference type="EC" id="2.3.2.31"/>
    </reaction>
</comment>
<evidence type="ECO:0000256" key="2">
    <source>
        <dbReference type="ARBA" id="ARBA00004906"/>
    </source>
</evidence>
<comment type="subcellular location">
    <subcellularLocation>
        <location evidence="9">Mitochondrion</location>
    </subcellularLocation>
</comment>
<dbReference type="SUPFAM" id="SSF57850">
    <property type="entry name" value="RING/U-box"/>
    <property type="match status" value="2"/>
</dbReference>
<dbReference type="InterPro" id="IPR031127">
    <property type="entry name" value="E3_UB_ligase_RBR"/>
</dbReference>
<evidence type="ECO:0000256" key="5">
    <source>
        <dbReference type="ARBA" id="ARBA00022737"/>
    </source>
</evidence>
<comment type="pathway">
    <text evidence="2 9">Protein modification; protein ubiquitination.</text>
</comment>
<comment type="similarity">
    <text evidence="9">Belongs to the RBR family. Parkin subfamily.</text>
</comment>
<reference evidence="12" key="2">
    <citation type="submission" date="2013-05" db="EMBL/GenBank/DDBJ databases">
        <title>The genome and transcriptome of Haemonchus contortus: a key model parasite for drug and vaccine discovery.</title>
        <authorList>
            <person name="Laing R."/>
            <person name="Kikuchi T."/>
            <person name="Martinelli A."/>
            <person name="Tsai I.J."/>
            <person name="Beech R.N."/>
            <person name="Redman E."/>
            <person name="Holroyd N."/>
            <person name="Bartley D.J."/>
            <person name="Beasley H."/>
            <person name="Britton C."/>
            <person name="Curran D."/>
            <person name="Devaney E."/>
            <person name="Gilabert A."/>
            <person name="Jackson F."/>
            <person name="Hunt M."/>
            <person name="Johnston S."/>
            <person name="Kryukov I."/>
            <person name="Li K."/>
            <person name="Morrison A.A."/>
            <person name="Reid A.J."/>
            <person name="Sargison N."/>
            <person name="Saunders G."/>
            <person name="Wasmuth J.D."/>
            <person name="Wolstenholme A."/>
            <person name="Berriman M."/>
            <person name="Gilleard J.S."/>
            <person name="Cotton J.A."/>
        </authorList>
    </citation>
    <scope>NUCLEOTIDE SEQUENCE [LARGE SCALE GENOMIC DNA]</scope>
    <source>
        <strain evidence="12">ISE/inbred ISE</strain>
    </source>
</reference>
<evidence type="ECO:0000256" key="3">
    <source>
        <dbReference type="ARBA" id="ARBA00022679"/>
    </source>
</evidence>
<dbReference type="InterPro" id="IPR044066">
    <property type="entry name" value="TRIAD_supradom"/>
</dbReference>
<comment type="caution">
    <text evidence="12">The sequence shown here is derived from an EMBL/GenBank/DDBJ whole genome shotgun (WGS) entry which is preliminary data.</text>
</comment>
<keyword evidence="5" id="KW-0677">Repeat</keyword>
<dbReference type="GO" id="GO:0061630">
    <property type="term" value="F:ubiquitin protein ligase activity"/>
    <property type="evidence" value="ECO:0007669"/>
    <property type="project" value="UniProtKB-EC"/>
</dbReference>
<evidence type="ECO:0000256" key="10">
    <source>
        <dbReference type="PIRSR" id="PIRSR037880-1"/>
    </source>
</evidence>
<name>W6NMX9_HAECO</name>
<protein>
    <recommendedName>
        <fullName evidence="9">E3 ubiquitin-protein ligase parkin</fullName>
        <ecNumber evidence="9">2.3.2.31</ecNumber>
    </recommendedName>
</protein>
<evidence type="ECO:0000256" key="9">
    <source>
        <dbReference type="PIRNR" id="PIRNR037880"/>
    </source>
</evidence>
<dbReference type="Pfam" id="PF17978">
    <property type="entry name" value="zf-RING_14"/>
    <property type="match status" value="1"/>
</dbReference>
<keyword evidence="9" id="KW-0832">Ubl conjugation</keyword>
<keyword evidence="7 9" id="KW-0833">Ubl conjugation pathway</keyword>
<evidence type="ECO:0000313" key="12">
    <source>
        <dbReference type="EMBL" id="CDL93637.1"/>
    </source>
</evidence>
<proteinExistence type="inferred from homology"/>
<comment type="subunit">
    <text evidence="9">Forms an E3 ubiquitin ligase complex.</text>
</comment>
<dbReference type="PROSITE" id="PS51873">
    <property type="entry name" value="TRIAD"/>
    <property type="match status" value="1"/>
</dbReference>
<dbReference type="GO" id="GO:0006914">
    <property type="term" value="P:autophagy"/>
    <property type="evidence" value="ECO:0007669"/>
    <property type="project" value="UniProtKB-UniRule"/>
</dbReference>
<dbReference type="Pfam" id="PF17976">
    <property type="entry name" value="zf-RING_12"/>
    <property type="match status" value="1"/>
</dbReference>